<evidence type="ECO:0000313" key="3">
    <source>
        <dbReference type="Proteomes" id="UP000242180"/>
    </source>
</evidence>
<dbReference type="AlphaFoldDB" id="A0A1X2HWP3"/>
<dbReference type="InParanoid" id="A0A1X2HWP3"/>
<feature type="compositionally biased region" description="Pro residues" evidence="1">
    <location>
        <begin position="1"/>
        <end position="12"/>
    </location>
</feature>
<name>A0A1X2HWP3_SYNRA</name>
<evidence type="ECO:0000313" key="2">
    <source>
        <dbReference type="EMBL" id="ORZ03999.1"/>
    </source>
</evidence>
<accession>A0A1X2HWP3</accession>
<feature type="compositionally biased region" description="Basic and acidic residues" evidence="1">
    <location>
        <begin position="33"/>
        <end position="43"/>
    </location>
</feature>
<evidence type="ECO:0000256" key="1">
    <source>
        <dbReference type="SAM" id="MobiDB-lite"/>
    </source>
</evidence>
<feature type="compositionally biased region" description="Pro residues" evidence="1">
    <location>
        <begin position="140"/>
        <end position="154"/>
    </location>
</feature>
<proteinExistence type="predicted"/>
<keyword evidence="3" id="KW-1185">Reference proteome</keyword>
<reference evidence="2 3" key="1">
    <citation type="submission" date="2016-07" db="EMBL/GenBank/DDBJ databases">
        <title>Pervasive Adenine N6-methylation of Active Genes in Fungi.</title>
        <authorList>
            <consortium name="DOE Joint Genome Institute"/>
            <person name="Mondo S.J."/>
            <person name="Dannebaum R.O."/>
            <person name="Kuo R.C."/>
            <person name="Labutti K."/>
            <person name="Haridas S."/>
            <person name="Kuo A."/>
            <person name="Salamov A."/>
            <person name="Ahrendt S.R."/>
            <person name="Lipzen A."/>
            <person name="Sullivan W."/>
            <person name="Andreopoulos W.B."/>
            <person name="Clum A."/>
            <person name="Lindquist E."/>
            <person name="Daum C."/>
            <person name="Ramamoorthy G.K."/>
            <person name="Gryganskyi A."/>
            <person name="Culley D."/>
            <person name="Magnuson J.K."/>
            <person name="James T.Y."/>
            <person name="O'Malley M.A."/>
            <person name="Stajich J.E."/>
            <person name="Spatafora J.W."/>
            <person name="Visel A."/>
            <person name="Grigoriev I.V."/>
        </authorList>
    </citation>
    <scope>NUCLEOTIDE SEQUENCE [LARGE SCALE GENOMIC DNA]</scope>
    <source>
        <strain evidence="2 3">NRRL 2496</strain>
    </source>
</reference>
<protein>
    <submittedName>
        <fullName evidence="2">Uncharacterized protein</fullName>
    </submittedName>
</protein>
<dbReference type="Proteomes" id="UP000242180">
    <property type="component" value="Unassembled WGS sequence"/>
</dbReference>
<gene>
    <name evidence="2" type="ORF">BCR43DRAFT_70214</name>
</gene>
<feature type="region of interest" description="Disordered" evidence="1">
    <location>
        <begin position="1"/>
        <end position="44"/>
    </location>
</feature>
<dbReference type="OrthoDB" id="2258905at2759"/>
<dbReference type="EMBL" id="MCGN01000001">
    <property type="protein sequence ID" value="ORZ03999.1"/>
    <property type="molecule type" value="Genomic_DNA"/>
</dbReference>
<sequence length="219" mass="23512">MMANYSPPPQPSQPAWRGQKRRRSSSSPSSSGEEPRQHVRFASETEVIYTHAPKDYDRGGIFAFPILYKLNPAVLLSPNSCPDGRPQEDPSSLSTPSSSPTLSPSMAQDLPPVSTSSLTASFSSDEDADSVTSSVDLPLTPAPPPLPGSPPPPAQQQQQPKKKQSRPKLSIDTSVCSQGPLFLTKLSTNHVRTRTWDDDSGGGESTISDYLVPMTAVPQ</sequence>
<comment type="caution">
    <text evidence="2">The sequence shown here is derived from an EMBL/GenBank/DDBJ whole genome shotgun (WGS) entry which is preliminary data.</text>
</comment>
<feature type="compositionally biased region" description="Low complexity" evidence="1">
    <location>
        <begin position="114"/>
        <end position="123"/>
    </location>
</feature>
<feature type="compositionally biased region" description="Low complexity" evidence="1">
    <location>
        <begin position="90"/>
        <end position="105"/>
    </location>
</feature>
<organism evidence="2 3">
    <name type="scientific">Syncephalastrum racemosum</name>
    <name type="common">Filamentous fungus</name>
    <dbReference type="NCBI Taxonomy" id="13706"/>
    <lineage>
        <taxon>Eukaryota</taxon>
        <taxon>Fungi</taxon>
        <taxon>Fungi incertae sedis</taxon>
        <taxon>Mucoromycota</taxon>
        <taxon>Mucoromycotina</taxon>
        <taxon>Mucoromycetes</taxon>
        <taxon>Mucorales</taxon>
        <taxon>Syncephalastraceae</taxon>
        <taxon>Syncephalastrum</taxon>
    </lineage>
</organism>
<feature type="region of interest" description="Disordered" evidence="1">
    <location>
        <begin position="193"/>
        <end position="219"/>
    </location>
</feature>
<feature type="region of interest" description="Disordered" evidence="1">
    <location>
        <begin position="75"/>
        <end position="177"/>
    </location>
</feature>